<dbReference type="EMBL" id="CAJZBQ010000051">
    <property type="protein sequence ID" value="CAG9330637.1"/>
    <property type="molecule type" value="Genomic_DNA"/>
</dbReference>
<name>A0AAU9KBR9_9CILI</name>
<keyword evidence="1" id="KW-0175">Coiled coil</keyword>
<protein>
    <submittedName>
        <fullName evidence="2">Uncharacterized protein</fullName>
    </submittedName>
</protein>
<dbReference type="Proteomes" id="UP001162131">
    <property type="component" value="Unassembled WGS sequence"/>
</dbReference>
<organism evidence="2 3">
    <name type="scientific">Blepharisma stoltei</name>
    <dbReference type="NCBI Taxonomy" id="1481888"/>
    <lineage>
        <taxon>Eukaryota</taxon>
        <taxon>Sar</taxon>
        <taxon>Alveolata</taxon>
        <taxon>Ciliophora</taxon>
        <taxon>Postciliodesmatophora</taxon>
        <taxon>Heterotrichea</taxon>
        <taxon>Heterotrichida</taxon>
        <taxon>Blepharismidae</taxon>
        <taxon>Blepharisma</taxon>
    </lineage>
</organism>
<evidence type="ECO:0000313" key="2">
    <source>
        <dbReference type="EMBL" id="CAG9330637.1"/>
    </source>
</evidence>
<keyword evidence="3" id="KW-1185">Reference proteome</keyword>
<proteinExistence type="predicted"/>
<comment type="caution">
    <text evidence="2">The sequence shown here is derived from an EMBL/GenBank/DDBJ whole genome shotgun (WGS) entry which is preliminary data.</text>
</comment>
<feature type="coiled-coil region" evidence="1">
    <location>
        <begin position="148"/>
        <end position="228"/>
    </location>
</feature>
<evidence type="ECO:0000313" key="3">
    <source>
        <dbReference type="Proteomes" id="UP001162131"/>
    </source>
</evidence>
<reference evidence="2" key="1">
    <citation type="submission" date="2021-09" db="EMBL/GenBank/DDBJ databases">
        <authorList>
            <consortium name="AG Swart"/>
            <person name="Singh M."/>
            <person name="Singh A."/>
            <person name="Seah K."/>
            <person name="Emmerich C."/>
        </authorList>
    </citation>
    <scope>NUCLEOTIDE SEQUENCE</scope>
    <source>
        <strain evidence="2">ATCC30299</strain>
    </source>
</reference>
<evidence type="ECO:0000256" key="1">
    <source>
        <dbReference type="SAM" id="Coils"/>
    </source>
</evidence>
<gene>
    <name evidence="2" type="ORF">BSTOLATCC_MIC51218</name>
</gene>
<accession>A0AAU9KBR9</accession>
<dbReference type="AlphaFoldDB" id="A0AAU9KBR9"/>
<sequence>MDDFLLYMQNEIQNLRHLKENLIKEVYAEMCRLENSLATYVDKIDEEIAKFSSKINEAMEALENNEESINSDYSMLSTNDLEFIRASQITLNSKTPYKTIISEVYRNIGWVKLSEFQEIFKEKLILEVKLLDINTIMSQYTPKNIKENEELKQSYEALKTREIELIKNIEITEQKYIKENEELKQSYEALKAKEIELIKNIEVTEQSNKYLKDAYDELYKKYQDLESRNSKPDDAQLQRAAPIPFLAQRASTSSLFFGRTVSNSFRRRQ</sequence>
<feature type="coiled-coil region" evidence="1">
    <location>
        <begin position="5"/>
        <end position="68"/>
    </location>
</feature>